<dbReference type="InterPro" id="IPR002197">
    <property type="entry name" value="HTH_Fis"/>
</dbReference>
<keyword evidence="6" id="KW-0597">Phosphoprotein</keyword>
<dbReference type="PRINTS" id="PR01590">
    <property type="entry name" value="HTHFIS"/>
</dbReference>
<feature type="domain" description="Response regulatory" evidence="8">
    <location>
        <begin position="11"/>
        <end position="125"/>
    </location>
</feature>
<dbReference type="Gene3D" id="1.10.8.60">
    <property type="match status" value="1"/>
</dbReference>
<evidence type="ECO:0000256" key="3">
    <source>
        <dbReference type="ARBA" id="ARBA00023015"/>
    </source>
</evidence>
<dbReference type="SMART" id="SM00448">
    <property type="entry name" value="REC"/>
    <property type="match status" value="1"/>
</dbReference>
<dbReference type="SMART" id="SM00382">
    <property type="entry name" value="AAA"/>
    <property type="match status" value="1"/>
</dbReference>
<organism evidence="9 10">
    <name type="scientific">Corallincola platygyrae</name>
    <dbReference type="NCBI Taxonomy" id="1193278"/>
    <lineage>
        <taxon>Bacteria</taxon>
        <taxon>Pseudomonadati</taxon>
        <taxon>Pseudomonadota</taxon>
        <taxon>Gammaproteobacteria</taxon>
        <taxon>Alteromonadales</taxon>
        <taxon>Psychromonadaceae</taxon>
        <taxon>Corallincola</taxon>
    </lineage>
</organism>
<dbReference type="InterPro" id="IPR027417">
    <property type="entry name" value="P-loop_NTPase"/>
</dbReference>
<keyword evidence="4" id="KW-0238">DNA-binding</keyword>
<protein>
    <submittedName>
        <fullName evidence="9">Sigma-54-dependent transcriptional regulator</fullName>
    </submittedName>
</protein>
<dbReference type="InterPro" id="IPR011006">
    <property type="entry name" value="CheY-like_superfamily"/>
</dbReference>
<accession>A0ABW4XMT3</accession>
<name>A0ABW4XMT3_9GAMM</name>
<dbReference type="PANTHER" id="PTHR32071:SF57">
    <property type="entry name" value="C4-DICARBOXYLATE TRANSPORT TRANSCRIPTIONAL REGULATORY PROTEIN DCTD"/>
    <property type="match status" value="1"/>
</dbReference>
<keyword evidence="2" id="KW-0067">ATP-binding</keyword>
<dbReference type="Pfam" id="PF02954">
    <property type="entry name" value="HTH_8"/>
    <property type="match status" value="1"/>
</dbReference>
<dbReference type="InterPro" id="IPR025943">
    <property type="entry name" value="Sigma_54_int_dom_ATP-bd_2"/>
</dbReference>
<dbReference type="InterPro" id="IPR002078">
    <property type="entry name" value="Sigma_54_int"/>
</dbReference>
<dbReference type="InterPro" id="IPR003593">
    <property type="entry name" value="AAA+_ATPase"/>
</dbReference>
<evidence type="ECO:0000256" key="1">
    <source>
        <dbReference type="ARBA" id="ARBA00022741"/>
    </source>
</evidence>
<sequence length="452" mass="50270">MTEANTSQPLQLLVVEDDPDQNQLICQMLDAEGYQATPALDLPSAQQLLKQQRFDIILSDWKLGPDDGLTLLKQVRASDADIGFVMATAYGSIGTAVEAIQAGADDYLSKPFQRQTLLIALEKAAKQHKLKLQNRRLNAALSRQDQLVDLIGHADCMQRVFQRIERVSGTDATVLVTGPSGTGKELAARALHQLSPRANQPFIAINCGAIPESLAEAELFGAEKGAYTGANSVKIGVFEAADGGTLFLDEIGELPLAMQPLLLRALQEGVINRLGSRLSKTVNVRVIAATNRDLAQEVADSNFREDLFYRLNIVPIQMPPLRERREDIGRLLEHFVQLNCQRYKLPRPELPAQVIKQLLDAPWPGNVRELANRVERFVLLGDIQELLQGLHDQGAHSSLFSLPDEGVNWEQFERDCLQQALQRHGGNRTKAAAFLQLPYKAFLYRLEKYDIR</sequence>
<dbReference type="PROSITE" id="PS50110">
    <property type="entry name" value="RESPONSE_REGULATORY"/>
    <property type="match status" value="1"/>
</dbReference>
<evidence type="ECO:0000256" key="5">
    <source>
        <dbReference type="ARBA" id="ARBA00023163"/>
    </source>
</evidence>
<dbReference type="Pfam" id="PF00158">
    <property type="entry name" value="Sigma54_activat"/>
    <property type="match status" value="1"/>
</dbReference>
<dbReference type="PROSITE" id="PS00676">
    <property type="entry name" value="SIGMA54_INTERACT_2"/>
    <property type="match status" value="1"/>
</dbReference>
<gene>
    <name evidence="9" type="ORF">ACFSJ3_08985</name>
</gene>
<dbReference type="SUPFAM" id="SSF52172">
    <property type="entry name" value="CheY-like"/>
    <property type="match status" value="1"/>
</dbReference>
<dbReference type="PANTHER" id="PTHR32071">
    <property type="entry name" value="TRANSCRIPTIONAL REGULATORY PROTEIN"/>
    <property type="match status" value="1"/>
</dbReference>
<dbReference type="PROSITE" id="PS50045">
    <property type="entry name" value="SIGMA54_INTERACT_4"/>
    <property type="match status" value="1"/>
</dbReference>
<dbReference type="InterPro" id="IPR009057">
    <property type="entry name" value="Homeodomain-like_sf"/>
</dbReference>
<dbReference type="InterPro" id="IPR001789">
    <property type="entry name" value="Sig_transdc_resp-reg_receiver"/>
</dbReference>
<dbReference type="RefSeq" id="WP_345341342.1">
    <property type="nucleotide sequence ID" value="NZ_BAABLI010000017.1"/>
</dbReference>
<evidence type="ECO:0000259" key="7">
    <source>
        <dbReference type="PROSITE" id="PS50045"/>
    </source>
</evidence>
<evidence type="ECO:0000256" key="4">
    <source>
        <dbReference type="ARBA" id="ARBA00023125"/>
    </source>
</evidence>
<reference evidence="10" key="1">
    <citation type="journal article" date="2019" name="Int. J. Syst. Evol. Microbiol.">
        <title>The Global Catalogue of Microorganisms (GCM) 10K type strain sequencing project: providing services to taxonomists for standard genome sequencing and annotation.</title>
        <authorList>
            <consortium name="The Broad Institute Genomics Platform"/>
            <consortium name="The Broad Institute Genome Sequencing Center for Infectious Disease"/>
            <person name="Wu L."/>
            <person name="Ma J."/>
        </authorList>
    </citation>
    <scope>NUCLEOTIDE SEQUENCE [LARGE SCALE GENOMIC DNA]</scope>
    <source>
        <strain evidence="10">CGMCC 1.10992</strain>
    </source>
</reference>
<dbReference type="InterPro" id="IPR058031">
    <property type="entry name" value="AAA_lid_NorR"/>
</dbReference>
<dbReference type="Gene3D" id="3.40.50.300">
    <property type="entry name" value="P-loop containing nucleotide triphosphate hydrolases"/>
    <property type="match status" value="1"/>
</dbReference>
<dbReference type="Pfam" id="PF00072">
    <property type="entry name" value="Response_reg"/>
    <property type="match status" value="1"/>
</dbReference>
<dbReference type="SUPFAM" id="SSF52540">
    <property type="entry name" value="P-loop containing nucleoside triphosphate hydrolases"/>
    <property type="match status" value="1"/>
</dbReference>
<keyword evidence="10" id="KW-1185">Reference proteome</keyword>
<evidence type="ECO:0000256" key="2">
    <source>
        <dbReference type="ARBA" id="ARBA00022840"/>
    </source>
</evidence>
<dbReference type="Proteomes" id="UP001597380">
    <property type="component" value="Unassembled WGS sequence"/>
</dbReference>
<evidence type="ECO:0000313" key="9">
    <source>
        <dbReference type="EMBL" id="MFD2096115.1"/>
    </source>
</evidence>
<dbReference type="EMBL" id="JBHUHT010000011">
    <property type="protein sequence ID" value="MFD2096115.1"/>
    <property type="molecule type" value="Genomic_DNA"/>
</dbReference>
<dbReference type="PROSITE" id="PS00688">
    <property type="entry name" value="SIGMA54_INTERACT_3"/>
    <property type="match status" value="1"/>
</dbReference>
<feature type="domain" description="Sigma-54 factor interaction" evidence="7">
    <location>
        <begin position="150"/>
        <end position="379"/>
    </location>
</feature>
<dbReference type="Pfam" id="PF25601">
    <property type="entry name" value="AAA_lid_14"/>
    <property type="match status" value="1"/>
</dbReference>
<evidence type="ECO:0000256" key="6">
    <source>
        <dbReference type="PROSITE-ProRule" id="PRU00169"/>
    </source>
</evidence>
<keyword evidence="1" id="KW-0547">Nucleotide-binding</keyword>
<feature type="modified residue" description="4-aspartylphosphate" evidence="6">
    <location>
        <position position="60"/>
    </location>
</feature>
<keyword evidence="5" id="KW-0804">Transcription</keyword>
<evidence type="ECO:0000313" key="10">
    <source>
        <dbReference type="Proteomes" id="UP001597380"/>
    </source>
</evidence>
<dbReference type="CDD" id="cd00009">
    <property type="entry name" value="AAA"/>
    <property type="match status" value="1"/>
</dbReference>
<dbReference type="Gene3D" id="1.10.10.60">
    <property type="entry name" value="Homeodomain-like"/>
    <property type="match status" value="1"/>
</dbReference>
<dbReference type="SUPFAM" id="SSF46689">
    <property type="entry name" value="Homeodomain-like"/>
    <property type="match status" value="1"/>
</dbReference>
<keyword evidence="3" id="KW-0805">Transcription regulation</keyword>
<comment type="caution">
    <text evidence="9">The sequence shown here is derived from an EMBL/GenBank/DDBJ whole genome shotgun (WGS) entry which is preliminary data.</text>
</comment>
<dbReference type="Gene3D" id="3.40.50.2300">
    <property type="match status" value="1"/>
</dbReference>
<dbReference type="InterPro" id="IPR025944">
    <property type="entry name" value="Sigma_54_int_dom_CS"/>
</dbReference>
<proteinExistence type="predicted"/>
<evidence type="ECO:0000259" key="8">
    <source>
        <dbReference type="PROSITE" id="PS50110"/>
    </source>
</evidence>